<feature type="non-terminal residue" evidence="1">
    <location>
        <position position="134"/>
    </location>
</feature>
<dbReference type="EMBL" id="BLLF01000136">
    <property type="protein sequence ID" value="GFH08085.1"/>
    <property type="molecule type" value="Genomic_DNA"/>
</dbReference>
<sequence length="134" mass="14614">MPHLHGAVSSLLRLCRGSPVSNQYVYDLDVFATTRWALAYVIHFATVSTTSRSVPAPATALPLPMHSFFHATRQTRQLYEQLLRVPSGMATDMASYAPAQRLQIKAAQLRAELALEEQGLVTAGIRASPPGVEP</sequence>
<comment type="caution">
    <text evidence="1">The sequence shown here is derived from an EMBL/GenBank/DDBJ whole genome shotgun (WGS) entry which is preliminary data.</text>
</comment>
<keyword evidence="2" id="KW-1185">Reference proteome</keyword>
<evidence type="ECO:0000313" key="1">
    <source>
        <dbReference type="EMBL" id="GFH08085.1"/>
    </source>
</evidence>
<feature type="non-terminal residue" evidence="1">
    <location>
        <position position="1"/>
    </location>
</feature>
<dbReference type="AlphaFoldDB" id="A0A699YFN3"/>
<name>A0A699YFN3_HAELA</name>
<evidence type="ECO:0000313" key="2">
    <source>
        <dbReference type="Proteomes" id="UP000485058"/>
    </source>
</evidence>
<dbReference type="Proteomes" id="UP000485058">
    <property type="component" value="Unassembled WGS sequence"/>
</dbReference>
<protein>
    <submittedName>
        <fullName evidence="1">Uncharacterized protein</fullName>
    </submittedName>
</protein>
<proteinExistence type="predicted"/>
<organism evidence="1 2">
    <name type="scientific">Haematococcus lacustris</name>
    <name type="common">Green alga</name>
    <name type="synonym">Haematococcus pluvialis</name>
    <dbReference type="NCBI Taxonomy" id="44745"/>
    <lineage>
        <taxon>Eukaryota</taxon>
        <taxon>Viridiplantae</taxon>
        <taxon>Chlorophyta</taxon>
        <taxon>core chlorophytes</taxon>
        <taxon>Chlorophyceae</taxon>
        <taxon>CS clade</taxon>
        <taxon>Chlamydomonadales</taxon>
        <taxon>Haematococcaceae</taxon>
        <taxon>Haematococcus</taxon>
    </lineage>
</organism>
<reference evidence="1 2" key="1">
    <citation type="submission" date="2020-02" db="EMBL/GenBank/DDBJ databases">
        <title>Draft genome sequence of Haematococcus lacustris strain NIES-144.</title>
        <authorList>
            <person name="Morimoto D."/>
            <person name="Nakagawa S."/>
            <person name="Yoshida T."/>
            <person name="Sawayama S."/>
        </authorList>
    </citation>
    <scope>NUCLEOTIDE SEQUENCE [LARGE SCALE GENOMIC DNA]</scope>
    <source>
        <strain evidence="1 2">NIES-144</strain>
    </source>
</reference>
<accession>A0A699YFN3</accession>
<gene>
    <name evidence="1" type="ORF">HaLaN_02995</name>
</gene>